<dbReference type="Pfam" id="PF00270">
    <property type="entry name" value="DEAD"/>
    <property type="match status" value="1"/>
</dbReference>
<dbReference type="InterPro" id="IPR006474">
    <property type="entry name" value="Helicase_Cas3_CRISPR-ass_core"/>
</dbReference>
<dbReference type="NCBIfam" id="TIGR01596">
    <property type="entry name" value="cas3_HD"/>
    <property type="match status" value="1"/>
</dbReference>
<dbReference type="InterPro" id="IPR001650">
    <property type="entry name" value="Helicase_C-like"/>
</dbReference>
<dbReference type="SUPFAM" id="SSF109604">
    <property type="entry name" value="HD-domain/PDEase-like"/>
    <property type="match status" value="1"/>
</dbReference>
<evidence type="ECO:0000259" key="11">
    <source>
        <dbReference type="PROSITE" id="PS51643"/>
    </source>
</evidence>
<dbReference type="RefSeq" id="WP_035130977.1">
    <property type="nucleotide sequence ID" value="NZ_JPMD01000011.1"/>
</dbReference>
<keyword evidence="13" id="KW-1185">Reference proteome</keyword>
<dbReference type="InterPro" id="IPR011545">
    <property type="entry name" value="DEAD/DEAH_box_helicase_dom"/>
</dbReference>
<dbReference type="NCBIfam" id="TIGR01587">
    <property type="entry name" value="cas3_core"/>
    <property type="match status" value="1"/>
</dbReference>
<dbReference type="EMBL" id="JPMD01000011">
    <property type="protein sequence ID" value="KEZ87474.1"/>
    <property type="molecule type" value="Genomic_DNA"/>
</dbReference>
<dbReference type="Proteomes" id="UP000028542">
    <property type="component" value="Unassembled WGS sequence"/>
</dbReference>
<feature type="domain" description="Helicase C-terminal" evidence="10">
    <location>
        <begin position="479"/>
        <end position="659"/>
    </location>
</feature>
<evidence type="ECO:0000256" key="9">
    <source>
        <dbReference type="ARBA" id="ARBA00023118"/>
    </source>
</evidence>
<keyword evidence="6" id="KW-0378">Hydrolase</keyword>
<comment type="similarity">
    <text evidence="1">In the N-terminal section; belongs to the CRISPR-associated nuclease Cas3-HD family.</text>
</comment>
<dbReference type="InterPro" id="IPR006483">
    <property type="entry name" value="CRISPR-assoc_Cas3_HD"/>
</dbReference>
<dbReference type="GO" id="GO:0004518">
    <property type="term" value="F:nuclease activity"/>
    <property type="evidence" value="ECO:0007669"/>
    <property type="project" value="UniProtKB-KW"/>
</dbReference>
<dbReference type="PROSITE" id="PS51643">
    <property type="entry name" value="HD_CAS3"/>
    <property type="match status" value="1"/>
</dbReference>
<evidence type="ECO:0000256" key="1">
    <source>
        <dbReference type="ARBA" id="ARBA00006847"/>
    </source>
</evidence>
<evidence type="ECO:0000256" key="2">
    <source>
        <dbReference type="ARBA" id="ARBA00009046"/>
    </source>
</evidence>
<dbReference type="CDD" id="cd17930">
    <property type="entry name" value="DEXHc_cas3"/>
    <property type="match status" value="1"/>
</dbReference>
<dbReference type="AlphaFoldDB" id="A0A084JEU0"/>
<protein>
    <recommendedName>
        <fullName evidence="14">CRISPR-associated protein Cas3</fullName>
    </recommendedName>
</protein>
<evidence type="ECO:0000256" key="4">
    <source>
        <dbReference type="ARBA" id="ARBA00022723"/>
    </source>
</evidence>
<evidence type="ECO:0000259" key="10">
    <source>
        <dbReference type="PROSITE" id="PS51194"/>
    </source>
</evidence>
<evidence type="ECO:0000256" key="6">
    <source>
        <dbReference type="ARBA" id="ARBA00022801"/>
    </source>
</evidence>
<dbReference type="GO" id="GO:0004386">
    <property type="term" value="F:helicase activity"/>
    <property type="evidence" value="ECO:0007669"/>
    <property type="project" value="UniProtKB-KW"/>
</dbReference>
<sequence length="770" mass="89404">MCTSFKLKSHIFDNSKGDQLLVDHLTGVAEIALNTTKYNGVINNELEEVIKTIGLCHDFGKASSYFQEYLQGRYHGELKQHGEISAYFTYYMLPASWKILGFICVKRHHGNIDIDNSFFNTDNEKNLKDISEDIRKNIDELQSIYNKNLGDFFDKMKDGSLIKEVKLSYIKRALVVKKKSIKEQEEEFMWLQYLWSLLLTGDKTQLITGNTFKNKGILTDEFTGNYKNKLRKDLINKVPDIEKSPLFSIRDDIYNNTIDSISNIDLDKDRIMSINVPTGTGKTISVYGAAFRLSERLIDEKKIIPNIIYNIPFMSVIDQNYDVLEEIINLSKMDVTSDLILKHHSMSPIEYKDSEEKEYRNYDARFLVDNWQSTVITTTFVQLFNTMFKSGLNSIMHRFHKLAGSIIILDEVQAIPPKYYHIIEDLFNILCDKFNCYVITVTATKPLFLQGKELVKDNDVIFSKMNRIVFENHTENMLNLDDFKEIVVKDIEENKNKSFLIILNTVKSTLGVFGFLKEELSGTRKVIYLSTEIIPAVRLKIIKEIKNSKEKYVLVSTQLIEAGVDLDFDIVYRDIAPMDCINQSAGRANRNGVNGKGIVKIYRLIGESGKTFASYVYAGPLLEATLKILDDREKFEENELWEINNKYFSKLREVTKNKSLQDYKEYCEEIKALRLQNIRKLELIEENKNKIDVIIRYNSESEDCIKIIENSENYEEQEVVNAWRILNKYRIAVNKNDVIDMVHEIKGSNFLNKEDYDKDRGIIRRNTTCI</sequence>
<keyword evidence="5" id="KW-0547">Nucleotide-binding</keyword>
<dbReference type="GO" id="GO:0016787">
    <property type="term" value="F:hydrolase activity"/>
    <property type="evidence" value="ECO:0007669"/>
    <property type="project" value="UniProtKB-KW"/>
</dbReference>
<keyword evidence="4" id="KW-0479">Metal-binding</keyword>
<dbReference type="Pfam" id="PF22590">
    <property type="entry name" value="Cas3-like_C_2"/>
    <property type="match status" value="1"/>
</dbReference>
<gene>
    <name evidence="12" type="ORF">IO99_05180</name>
</gene>
<dbReference type="CDD" id="cd09641">
    <property type="entry name" value="Cas3''_I"/>
    <property type="match status" value="1"/>
</dbReference>
<dbReference type="Gene3D" id="3.40.50.300">
    <property type="entry name" value="P-loop containing nucleotide triphosphate hydrolases"/>
    <property type="match status" value="2"/>
</dbReference>
<comment type="caution">
    <text evidence="12">The sequence shown here is derived from an EMBL/GenBank/DDBJ whole genome shotgun (WGS) entry which is preliminary data.</text>
</comment>
<comment type="similarity">
    <text evidence="2">In the central section; belongs to the CRISPR-associated helicase Cas3 family.</text>
</comment>
<evidence type="ECO:0000313" key="13">
    <source>
        <dbReference type="Proteomes" id="UP000028542"/>
    </source>
</evidence>
<name>A0A084JEU0_9CLOT</name>
<dbReference type="InterPro" id="IPR038257">
    <property type="entry name" value="CRISPR-assoc_Cas3_HD_sf"/>
</dbReference>
<proteinExistence type="inferred from homology"/>
<dbReference type="eggNOG" id="COG1203">
    <property type="taxonomic scope" value="Bacteria"/>
</dbReference>
<dbReference type="SUPFAM" id="SSF52540">
    <property type="entry name" value="P-loop containing nucleoside triphosphate hydrolases"/>
    <property type="match status" value="1"/>
</dbReference>
<reference evidence="12 13" key="1">
    <citation type="submission" date="2014-07" db="EMBL/GenBank/DDBJ databases">
        <title>Draft genome of Clostridium sulfidigenes 113A isolated from sediments associated with methane hydrate from Krishna Godavari basin.</title>
        <authorList>
            <person name="Honkalas V.S."/>
            <person name="Dabir A.P."/>
            <person name="Arora P."/>
            <person name="Dhakephalkar P.K."/>
        </authorList>
    </citation>
    <scope>NUCLEOTIDE SEQUENCE [LARGE SCALE GENOMIC DNA]</scope>
    <source>
        <strain evidence="12 13">113A</strain>
    </source>
</reference>
<evidence type="ECO:0000256" key="7">
    <source>
        <dbReference type="ARBA" id="ARBA00022806"/>
    </source>
</evidence>
<dbReference type="GO" id="GO:0005524">
    <property type="term" value="F:ATP binding"/>
    <property type="evidence" value="ECO:0007669"/>
    <property type="project" value="UniProtKB-KW"/>
</dbReference>
<evidence type="ECO:0000256" key="5">
    <source>
        <dbReference type="ARBA" id="ARBA00022741"/>
    </source>
</evidence>
<evidence type="ECO:0000256" key="8">
    <source>
        <dbReference type="ARBA" id="ARBA00022840"/>
    </source>
</evidence>
<dbReference type="GO" id="GO:0046872">
    <property type="term" value="F:metal ion binding"/>
    <property type="evidence" value="ECO:0007669"/>
    <property type="project" value="UniProtKB-KW"/>
</dbReference>
<dbReference type="GO" id="GO:0003676">
    <property type="term" value="F:nucleic acid binding"/>
    <property type="evidence" value="ECO:0007669"/>
    <property type="project" value="InterPro"/>
</dbReference>
<evidence type="ECO:0000256" key="3">
    <source>
        <dbReference type="ARBA" id="ARBA00022722"/>
    </source>
</evidence>
<feature type="domain" description="HD Cas3-type" evidence="11">
    <location>
        <begin position="14"/>
        <end position="204"/>
    </location>
</feature>
<keyword evidence="7" id="KW-0347">Helicase</keyword>
<dbReference type="STRING" id="318464.IO99_05180"/>
<dbReference type="Gene3D" id="1.10.3210.30">
    <property type="match status" value="1"/>
</dbReference>
<organism evidence="12 13">
    <name type="scientific">Clostridium sulfidigenes</name>
    <dbReference type="NCBI Taxonomy" id="318464"/>
    <lineage>
        <taxon>Bacteria</taxon>
        <taxon>Bacillati</taxon>
        <taxon>Bacillota</taxon>
        <taxon>Clostridia</taxon>
        <taxon>Eubacteriales</taxon>
        <taxon>Clostridiaceae</taxon>
        <taxon>Clostridium</taxon>
    </lineage>
</organism>
<keyword evidence="3" id="KW-0540">Nuclease</keyword>
<evidence type="ECO:0000313" key="12">
    <source>
        <dbReference type="EMBL" id="KEZ87474.1"/>
    </source>
</evidence>
<dbReference type="InterPro" id="IPR006674">
    <property type="entry name" value="HD_domain"/>
</dbReference>
<dbReference type="InterPro" id="IPR027417">
    <property type="entry name" value="P-loop_NTPase"/>
</dbReference>
<evidence type="ECO:0008006" key="14">
    <source>
        <dbReference type="Google" id="ProtNLM"/>
    </source>
</evidence>
<dbReference type="GO" id="GO:0051607">
    <property type="term" value="P:defense response to virus"/>
    <property type="evidence" value="ECO:0007669"/>
    <property type="project" value="UniProtKB-KW"/>
</dbReference>
<dbReference type="PROSITE" id="PS51194">
    <property type="entry name" value="HELICASE_CTER"/>
    <property type="match status" value="1"/>
</dbReference>
<dbReference type="InterPro" id="IPR054712">
    <property type="entry name" value="Cas3-like_dom"/>
</dbReference>
<keyword evidence="8" id="KW-0067">ATP-binding</keyword>
<dbReference type="Pfam" id="PF01966">
    <property type="entry name" value="HD"/>
    <property type="match status" value="1"/>
</dbReference>
<accession>A0A084JEU0</accession>
<keyword evidence="9" id="KW-0051">Antiviral defense</keyword>